<dbReference type="RefSeq" id="WP_269922087.1">
    <property type="nucleotide sequence ID" value="NZ_JAMKBI010000007.1"/>
</dbReference>
<dbReference type="PANTHER" id="PTHR24096">
    <property type="entry name" value="LONG-CHAIN-FATTY-ACID--COA LIGASE"/>
    <property type="match status" value="1"/>
</dbReference>
<keyword evidence="6" id="KW-1185">Reference proteome</keyword>
<evidence type="ECO:0000259" key="4">
    <source>
        <dbReference type="Pfam" id="PF13193"/>
    </source>
</evidence>
<dbReference type="PROSITE" id="PS00455">
    <property type="entry name" value="AMP_BINDING"/>
    <property type="match status" value="1"/>
</dbReference>
<feature type="domain" description="AMP-binding enzyme C-terminal" evidence="4">
    <location>
        <begin position="448"/>
        <end position="523"/>
    </location>
</feature>
<dbReference type="InterPro" id="IPR000873">
    <property type="entry name" value="AMP-dep_synth/lig_dom"/>
</dbReference>
<gene>
    <name evidence="5" type="ORF">M9R61_10855</name>
</gene>
<dbReference type="PANTHER" id="PTHR24096:SF149">
    <property type="entry name" value="AMP-BINDING DOMAIN-CONTAINING PROTEIN-RELATED"/>
    <property type="match status" value="1"/>
</dbReference>
<reference evidence="5" key="1">
    <citation type="submission" date="2022-05" db="EMBL/GenBank/DDBJ databases">
        <authorList>
            <person name="Colautti A."/>
            <person name="Iacumin L."/>
        </authorList>
    </citation>
    <scope>NUCLEOTIDE SEQUENCE</scope>
    <source>
        <strain evidence="5">DSM 30747</strain>
    </source>
</reference>
<dbReference type="Gene3D" id="3.30.300.30">
    <property type="match status" value="1"/>
</dbReference>
<dbReference type="Gene3D" id="3.40.50.12780">
    <property type="entry name" value="N-terminal domain of ligase-like"/>
    <property type="match status" value="1"/>
</dbReference>
<dbReference type="InterPro" id="IPR045851">
    <property type="entry name" value="AMP-bd_C_sf"/>
</dbReference>
<evidence type="ECO:0000313" key="6">
    <source>
        <dbReference type="Proteomes" id="UP001152172"/>
    </source>
</evidence>
<accession>A0A9X3L9M2</accession>
<evidence type="ECO:0000259" key="3">
    <source>
        <dbReference type="Pfam" id="PF00501"/>
    </source>
</evidence>
<dbReference type="FunFam" id="3.30.300.30:FF:000008">
    <property type="entry name" value="2,3-dihydroxybenzoate-AMP ligase"/>
    <property type="match status" value="1"/>
</dbReference>
<evidence type="ECO:0000256" key="2">
    <source>
        <dbReference type="ARBA" id="ARBA00022598"/>
    </source>
</evidence>
<comment type="similarity">
    <text evidence="1">Belongs to the ATP-dependent AMP-binding enzyme family.</text>
</comment>
<dbReference type="GO" id="GO:0016405">
    <property type="term" value="F:CoA-ligase activity"/>
    <property type="evidence" value="ECO:0007669"/>
    <property type="project" value="TreeGrafter"/>
</dbReference>
<dbReference type="Pfam" id="PF00501">
    <property type="entry name" value="AMP-binding"/>
    <property type="match status" value="1"/>
</dbReference>
<dbReference type="InterPro" id="IPR042099">
    <property type="entry name" value="ANL_N_sf"/>
</dbReference>
<dbReference type="InterPro" id="IPR025110">
    <property type="entry name" value="AMP-bd_C"/>
</dbReference>
<name>A0A9X3L9M2_9BACI</name>
<dbReference type="EMBL" id="JAMKBI010000007">
    <property type="protein sequence ID" value="MCZ8533809.1"/>
    <property type="molecule type" value="Genomic_DNA"/>
</dbReference>
<sequence length="535" mass="61169">MQQLTLQNQPIHSYIEQHAKFDSGKTAINFYGKEITYGELWNSINRMAKFLFDKGVKKGDTVALFLQNCPQYVIAFFAAQKIGAIAGPCNPMFKEWELKYQLNDLNAKVLITTPDLFEVYDKVQDETNVQYKILTNYRDYLPESPYPEFPERIVETEIKDTIPWSSIFMEEKYDFENNVDINMDEDVSLIIYTSGTTGSPKGAMLTYTNSEFQATCVARNFGFTKDDTYMAVMPIFHIAGKVVSLLSAMVVGAEIVLLTRFDSKGMLQAFDRYKATALYTTTPMNIQMMREEMIHQVDFSHLKINIVTSFGIQITQEISNDWEQITGKPLMEFAYGMSETHTGNAMTPPQEIKYGSVGKPTFDTDIKVVQFDNYDEEMPVGEQGMILVKGPSVFKGYKGKEEETMESFYGDYFITGDIGTYDEDGFLYFLGRVKEMIKCSGYSVYPEEVEKMLSKHEKINQVAVIGVPDPVRGESVKAFVVLEENMDATETEIIEWSRVKMSAYKYPREIEFIHELPKTSSGKVLRRLLKEETVI</sequence>
<dbReference type="InterPro" id="IPR020845">
    <property type="entry name" value="AMP-binding_CS"/>
</dbReference>
<dbReference type="SUPFAM" id="SSF56801">
    <property type="entry name" value="Acetyl-CoA synthetase-like"/>
    <property type="match status" value="1"/>
</dbReference>
<evidence type="ECO:0000313" key="5">
    <source>
        <dbReference type="EMBL" id="MCZ8533809.1"/>
    </source>
</evidence>
<feature type="domain" description="AMP-dependent synthetase/ligase" evidence="3">
    <location>
        <begin position="16"/>
        <end position="397"/>
    </location>
</feature>
<dbReference type="Pfam" id="PF13193">
    <property type="entry name" value="AMP-binding_C"/>
    <property type="match status" value="1"/>
</dbReference>
<comment type="caution">
    <text evidence="5">The sequence shown here is derived from an EMBL/GenBank/DDBJ whole genome shotgun (WGS) entry which is preliminary data.</text>
</comment>
<evidence type="ECO:0000256" key="1">
    <source>
        <dbReference type="ARBA" id="ARBA00006432"/>
    </source>
</evidence>
<dbReference type="AlphaFoldDB" id="A0A9X3L9M2"/>
<dbReference type="Proteomes" id="UP001152172">
    <property type="component" value="Unassembled WGS sequence"/>
</dbReference>
<keyword evidence="2" id="KW-0436">Ligase</keyword>
<organism evidence="5 6">
    <name type="scientific">Psychrobacillus psychrodurans</name>
    <dbReference type="NCBI Taxonomy" id="126157"/>
    <lineage>
        <taxon>Bacteria</taxon>
        <taxon>Bacillati</taxon>
        <taxon>Bacillota</taxon>
        <taxon>Bacilli</taxon>
        <taxon>Bacillales</taxon>
        <taxon>Bacillaceae</taxon>
        <taxon>Psychrobacillus</taxon>
    </lineage>
</organism>
<protein>
    <submittedName>
        <fullName evidence="5">AMP-binding protein</fullName>
    </submittedName>
</protein>
<proteinExistence type="inferred from homology"/>